<dbReference type="InterPro" id="IPR014729">
    <property type="entry name" value="Rossmann-like_a/b/a_fold"/>
</dbReference>
<keyword evidence="3" id="KW-0547">Nucleotide-binding</keyword>
<evidence type="ECO:0000313" key="4">
    <source>
        <dbReference type="EMBL" id="MFC5588535.1"/>
    </source>
</evidence>
<accession>A0ABW0TGG3</accession>
<dbReference type="HAMAP" id="MF_01539">
    <property type="entry name" value="TmcAL"/>
    <property type="match status" value="1"/>
</dbReference>
<proteinExistence type="inferred from homology"/>
<evidence type="ECO:0000256" key="1">
    <source>
        <dbReference type="ARBA" id="ARBA00022598"/>
    </source>
</evidence>
<dbReference type="EMBL" id="JBHSNO010000005">
    <property type="protein sequence ID" value="MFC5588535.1"/>
    <property type="molecule type" value="Genomic_DNA"/>
</dbReference>
<dbReference type="NCBIfam" id="NF010191">
    <property type="entry name" value="PRK13670.1"/>
    <property type="match status" value="1"/>
</dbReference>
<dbReference type="PANTHER" id="PTHR37825">
    <property type="entry name" value="TRNA(MET) CYTIDINE ACETATE LIGASE"/>
    <property type="match status" value="1"/>
</dbReference>
<dbReference type="SUPFAM" id="SSF52374">
    <property type="entry name" value="Nucleotidylyl transferase"/>
    <property type="match status" value="1"/>
</dbReference>
<dbReference type="Pfam" id="PF05636">
    <property type="entry name" value="HIGH_NTase1"/>
    <property type="match status" value="1"/>
</dbReference>
<dbReference type="RefSeq" id="WP_381431903.1">
    <property type="nucleotide sequence ID" value="NZ_JBHSNO010000005.1"/>
</dbReference>
<gene>
    <name evidence="3" type="primary">tmcAL</name>
    <name evidence="4" type="ORF">ACFPRA_06535</name>
</gene>
<feature type="binding site" evidence="3">
    <location>
        <begin position="9"/>
        <end position="22"/>
    </location>
    <ligand>
        <name>ATP</name>
        <dbReference type="ChEBI" id="CHEBI:30616"/>
    </ligand>
</feature>
<feature type="binding site" evidence="3">
    <location>
        <position position="103"/>
    </location>
    <ligand>
        <name>ATP</name>
        <dbReference type="ChEBI" id="CHEBI:30616"/>
    </ligand>
</feature>
<comment type="caution">
    <text evidence="4">The sequence shown here is derived from an EMBL/GenBank/DDBJ whole genome shotgun (WGS) entry which is preliminary data.</text>
</comment>
<keyword evidence="3" id="KW-0963">Cytoplasm</keyword>
<keyword evidence="3" id="KW-0820">tRNA-binding</keyword>
<dbReference type="InterPro" id="IPR008513">
    <property type="entry name" value="tRNA(Met)_cyd_acetate_ligase"/>
</dbReference>
<sequence length="404" mass="45094">MALKATGIIVEYNPFHNGHLYHAAQAKKRTEADIVIAVMSGNFLQRGEPAFIHKWARAEMALHNGVDLVFELPYAFATAHAPTFAEGAIRILDAARCSTFCFGSEDGDIAPFQRSLHLLQQSGGQYEQAVKDAVGRGLSYPKALNEAYLAVATTVPVDEPLADLSKPNNILGFHYMEAAQAIGSTMQAITIPRIIAQYHDDAIPGNQIASATGIRKAFFQSDGLQAVNAFIPETTRDILLDWQADQRQFGSWSTLYPYLRYTILREGPDQLKMIADITEGIENLFIRAATTHSTFEHFMEEVKSKRYTWTRIQRMLTHIFTGFTYSMRQLMPAPSYLRLLGMTAAGQRYLNETKKRMKLPLISKAAASTDPSLQMDIHASNMYALGIGNNQIGSDYDRHPIIIR</sequence>
<feature type="binding site" evidence="3">
    <location>
        <begin position="193"/>
        <end position="194"/>
    </location>
    <ligand>
        <name>ATP</name>
        <dbReference type="ChEBI" id="CHEBI:30616"/>
    </ligand>
</feature>
<dbReference type="Proteomes" id="UP001596109">
    <property type="component" value="Unassembled WGS sequence"/>
</dbReference>
<evidence type="ECO:0000256" key="2">
    <source>
        <dbReference type="ARBA" id="ARBA00022694"/>
    </source>
</evidence>
<comment type="function">
    <text evidence="3">Catalyzes the formation of N(4)-acetylcytidine (ac(4)C) at the wobble position of elongator tRNA(Met), using acetate and ATP as substrates. First activates an acetate ion to form acetyladenylate (Ac-AMP) and then transfers the acetyl group to tRNA to form ac(4)C34.</text>
</comment>
<keyword evidence="3" id="KW-0694">RNA-binding</keyword>
<comment type="subcellular location">
    <subcellularLocation>
        <location evidence="3">Cytoplasm</location>
    </subcellularLocation>
</comment>
<keyword evidence="5" id="KW-1185">Reference proteome</keyword>
<comment type="similarity">
    <text evidence="3">Belongs to the TmcAL family.</text>
</comment>
<protein>
    <recommendedName>
        <fullName evidence="3">tRNA(Met) cytidine acetate ligase</fullName>
        <ecNumber evidence="3">6.3.4.-</ecNumber>
    </recommendedName>
</protein>
<keyword evidence="3" id="KW-0067">ATP-binding</keyword>
<evidence type="ECO:0000313" key="5">
    <source>
        <dbReference type="Proteomes" id="UP001596109"/>
    </source>
</evidence>
<organism evidence="4 5">
    <name type="scientific">Sporosarcina soli</name>
    <dbReference type="NCBI Taxonomy" id="334736"/>
    <lineage>
        <taxon>Bacteria</taxon>
        <taxon>Bacillati</taxon>
        <taxon>Bacillota</taxon>
        <taxon>Bacilli</taxon>
        <taxon>Bacillales</taxon>
        <taxon>Caryophanaceae</taxon>
        <taxon>Sporosarcina</taxon>
    </lineage>
</organism>
<reference evidence="5" key="1">
    <citation type="journal article" date="2019" name="Int. J. Syst. Evol. Microbiol.">
        <title>The Global Catalogue of Microorganisms (GCM) 10K type strain sequencing project: providing services to taxonomists for standard genome sequencing and annotation.</title>
        <authorList>
            <consortium name="The Broad Institute Genomics Platform"/>
            <consortium name="The Broad Institute Genome Sequencing Center for Infectious Disease"/>
            <person name="Wu L."/>
            <person name="Ma J."/>
        </authorList>
    </citation>
    <scope>NUCLEOTIDE SEQUENCE [LARGE SCALE GENOMIC DNA]</scope>
    <source>
        <strain evidence="5">CGMCC 4.1434</strain>
    </source>
</reference>
<dbReference type="PANTHER" id="PTHR37825:SF1">
    <property type="entry name" value="TRNA(MET) CYTIDINE ACETATE LIGASE"/>
    <property type="match status" value="1"/>
</dbReference>
<dbReference type="Gene3D" id="3.40.50.620">
    <property type="entry name" value="HUPs"/>
    <property type="match status" value="1"/>
</dbReference>
<dbReference type="EC" id="6.3.4.-" evidence="3"/>
<evidence type="ECO:0000256" key="3">
    <source>
        <dbReference type="HAMAP-Rule" id="MF_01539"/>
    </source>
</evidence>
<name>A0ABW0TGG3_9BACL</name>
<comment type="catalytic activity">
    <reaction evidence="3">
        <text>cytidine(34) in elongator tRNA(Met) + acetate + ATP = N(4)-acetylcytidine(34) in elongator tRNA(Met) + AMP + diphosphate</text>
        <dbReference type="Rhea" id="RHEA:58144"/>
        <dbReference type="Rhea" id="RHEA-COMP:10693"/>
        <dbReference type="Rhea" id="RHEA-COMP:10694"/>
        <dbReference type="ChEBI" id="CHEBI:30089"/>
        <dbReference type="ChEBI" id="CHEBI:30616"/>
        <dbReference type="ChEBI" id="CHEBI:33019"/>
        <dbReference type="ChEBI" id="CHEBI:74900"/>
        <dbReference type="ChEBI" id="CHEBI:82748"/>
        <dbReference type="ChEBI" id="CHEBI:456215"/>
    </reaction>
</comment>
<keyword evidence="2 3" id="KW-0819">tRNA processing</keyword>
<feature type="binding site" evidence="3">
    <location>
        <position position="168"/>
    </location>
    <ligand>
        <name>ATP</name>
        <dbReference type="ChEBI" id="CHEBI:30616"/>
    </ligand>
</feature>
<keyword evidence="1 3" id="KW-0436">Ligase</keyword>